<proteinExistence type="predicted"/>
<name>A0A401SBF5_CHIPU</name>
<reference evidence="2 3" key="1">
    <citation type="journal article" date="2018" name="Nat. Ecol. Evol.">
        <title>Shark genomes provide insights into elasmobranch evolution and the origin of vertebrates.</title>
        <authorList>
            <person name="Hara Y"/>
            <person name="Yamaguchi K"/>
            <person name="Onimaru K"/>
            <person name="Kadota M"/>
            <person name="Koyanagi M"/>
            <person name="Keeley SD"/>
            <person name="Tatsumi K"/>
            <person name="Tanaka K"/>
            <person name="Motone F"/>
            <person name="Kageyama Y"/>
            <person name="Nozu R"/>
            <person name="Adachi N"/>
            <person name="Nishimura O"/>
            <person name="Nakagawa R"/>
            <person name="Tanegashima C"/>
            <person name="Kiyatake I"/>
            <person name="Matsumoto R"/>
            <person name="Murakumo K"/>
            <person name="Nishida K"/>
            <person name="Terakita A"/>
            <person name="Kuratani S"/>
            <person name="Sato K"/>
            <person name="Hyodo S Kuraku.S."/>
        </authorList>
    </citation>
    <scope>NUCLEOTIDE SEQUENCE [LARGE SCALE GENOMIC DNA]</scope>
</reference>
<evidence type="ECO:0000313" key="2">
    <source>
        <dbReference type="EMBL" id="GCC27716.1"/>
    </source>
</evidence>
<accession>A0A401SBF5</accession>
<sequence length="83" mass="9349">MTFTLTQRKQLRKLSITGEIVNGRRQSGTRVRTVGPSLPHPHPLQHTGASADIKTRAGLCWNKYMPWWSSMESQTVDDDAVDV</sequence>
<comment type="caution">
    <text evidence="2">The sequence shown here is derived from an EMBL/GenBank/DDBJ whole genome shotgun (WGS) entry which is preliminary data.</text>
</comment>
<dbReference type="Proteomes" id="UP000287033">
    <property type="component" value="Unassembled WGS sequence"/>
</dbReference>
<evidence type="ECO:0000313" key="3">
    <source>
        <dbReference type="Proteomes" id="UP000287033"/>
    </source>
</evidence>
<dbReference type="EMBL" id="BEZZ01000174">
    <property type="protein sequence ID" value="GCC27716.1"/>
    <property type="molecule type" value="Genomic_DNA"/>
</dbReference>
<organism evidence="2 3">
    <name type="scientific">Chiloscyllium punctatum</name>
    <name type="common">Brownbanded bambooshark</name>
    <name type="synonym">Hemiscyllium punctatum</name>
    <dbReference type="NCBI Taxonomy" id="137246"/>
    <lineage>
        <taxon>Eukaryota</taxon>
        <taxon>Metazoa</taxon>
        <taxon>Chordata</taxon>
        <taxon>Craniata</taxon>
        <taxon>Vertebrata</taxon>
        <taxon>Chondrichthyes</taxon>
        <taxon>Elasmobranchii</taxon>
        <taxon>Galeomorphii</taxon>
        <taxon>Galeoidea</taxon>
        <taxon>Orectolobiformes</taxon>
        <taxon>Hemiscylliidae</taxon>
        <taxon>Chiloscyllium</taxon>
    </lineage>
</organism>
<keyword evidence="3" id="KW-1185">Reference proteome</keyword>
<protein>
    <submittedName>
        <fullName evidence="2">Uncharacterized protein</fullName>
    </submittedName>
</protein>
<feature type="region of interest" description="Disordered" evidence="1">
    <location>
        <begin position="23"/>
        <end position="49"/>
    </location>
</feature>
<gene>
    <name evidence="2" type="ORF">chiPu_0006142</name>
</gene>
<evidence type="ECO:0000256" key="1">
    <source>
        <dbReference type="SAM" id="MobiDB-lite"/>
    </source>
</evidence>
<dbReference type="AlphaFoldDB" id="A0A401SBF5"/>